<evidence type="ECO:0000313" key="1">
    <source>
        <dbReference type="EMBL" id="MBP1473627.1"/>
    </source>
</evidence>
<organism evidence="1 2">
    <name type="scientific">Frateuria flava</name>
    <dbReference type="NCBI Taxonomy" id="2821489"/>
    <lineage>
        <taxon>Bacteria</taxon>
        <taxon>Pseudomonadati</taxon>
        <taxon>Pseudomonadota</taxon>
        <taxon>Gammaproteobacteria</taxon>
        <taxon>Lysobacterales</taxon>
        <taxon>Rhodanobacteraceae</taxon>
        <taxon>Frateuria</taxon>
    </lineage>
</organism>
<protein>
    <submittedName>
        <fullName evidence="1">Uncharacterized protein</fullName>
    </submittedName>
</protein>
<reference evidence="1 2" key="1">
    <citation type="submission" date="2021-04" db="EMBL/GenBank/DDBJ databases">
        <authorList>
            <person name="Huq M.A."/>
        </authorList>
    </citation>
    <scope>NUCLEOTIDE SEQUENCE [LARGE SCALE GENOMIC DNA]</scope>
    <source>
        <strain evidence="1 2">MAH-13</strain>
    </source>
</reference>
<evidence type="ECO:0000313" key="2">
    <source>
        <dbReference type="Proteomes" id="UP000823790"/>
    </source>
</evidence>
<name>A0ABS4DKR5_9GAMM</name>
<dbReference type="RefSeq" id="WP_209616712.1">
    <property type="nucleotide sequence ID" value="NZ_JAGJRS010000010.1"/>
</dbReference>
<accession>A0ABS4DKR5</accession>
<proteinExistence type="predicted"/>
<keyword evidence="2" id="KW-1185">Reference proteome</keyword>
<comment type="caution">
    <text evidence="1">The sequence shown here is derived from an EMBL/GenBank/DDBJ whole genome shotgun (WGS) entry which is preliminary data.</text>
</comment>
<dbReference type="Proteomes" id="UP000823790">
    <property type="component" value="Unassembled WGS sequence"/>
</dbReference>
<gene>
    <name evidence="1" type="ORF">J7I44_04905</name>
</gene>
<sequence length="53" mass="5761">MFNTIKIATAHHLVRRRKEVRLALLLLALAAVWVGANHISSFVAGFFDGATGV</sequence>
<dbReference type="EMBL" id="JAGJRS010000010">
    <property type="protein sequence ID" value="MBP1473627.1"/>
    <property type="molecule type" value="Genomic_DNA"/>
</dbReference>